<evidence type="ECO:0000256" key="1">
    <source>
        <dbReference type="SAM" id="SignalP"/>
    </source>
</evidence>
<feature type="chain" id="PRO_5025652217" evidence="1">
    <location>
        <begin position="21"/>
        <end position="114"/>
    </location>
</feature>
<sequence>MRQYIKELVINLLFLYPVLSRDGPQPMPEAIGANSIPCEYCISWNFVAIEYNIAQELPCYTIGYCVIEVPAKQKTSECRCCRRYGDPMGNVQNIEVPVAVEVHSGSRMLSAGSF</sequence>
<feature type="signal peptide" evidence="1">
    <location>
        <begin position="1"/>
        <end position="20"/>
    </location>
</feature>
<organism evidence="2">
    <name type="scientific">Ixodes ricinus</name>
    <name type="common">Common tick</name>
    <name type="synonym">Acarus ricinus</name>
    <dbReference type="NCBI Taxonomy" id="34613"/>
    <lineage>
        <taxon>Eukaryota</taxon>
        <taxon>Metazoa</taxon>
        <taxon>Ecdysozoa</taxon>
        <taxon>Arthropoda</taxon>
        <taxon>Chelicerata</taxon>
        <taxon>Arachnida</taxon>
        <taxon>Acari</taxon>
        <taxon>Parasitiformes</taxon>
        <taxon>Ixodida</taxon>
        <taxon>Ixodoidea</taxon>
        <taxon>Ixodidae</taxon>
        <taxon>Ixodinae</taxon>
        <taxon>Ixodes</taxon>
    </lineage>
</organism>
<protein>
    <submittedName>
        <fullName evidence="2">Putative secreted protein</fullName>
    </submittedName>
</protein>
<dbReference type="AlphaFoldDB" id="A0A6B0UKS8"/>
<name>A0A6B0UKS8_IXORI</name>
<keyword evidence="1" id="KW-0732">Signal</keyword>
<reference evidence="2" key="1">
    <citation type="submission" date="2019-12" db="EMBL/GenBank/DDBJ databases">
        <title>An insight into the sialome of adult female Ixodes ricinus ticks feeding for 6 days.</title>
        <authorList>
            <person name="Perner J."/>
            <person name="Ribeiro J.M.C."/>
        </authorList>
    </citation>
    <scope>NUCLEOTIDE SEQUENCE</scope>
    <source>
        <strain evidence="2">Semi-engorged</strain>
        <tissue evidence="2">Salivary glands</tissue>
    </source>
</reference>
<proteinExistence type="predicted"/>
<evidence type="ECO:0000313" key="2">
    <source>
        <dbReference type="EMBL" id="MXU90330.1"/>
    </source>
</evidence>
<accession>A0A6B0UKS8</accession>
<dbReference type="EMBL" id="GIFC01008247">
    <property type="protein sequence ID" value="MXU90330.1"/>
    <property type="molecule type" value="Transcribed_RNA"/>
</dbReference>